<dbReference type="RefSeq" id="WP_145218494.1">
    <property type="nucleotide sequence ID" value="NZ_CP036432.1"/>
</dbReference>
<organism evidence="2 3">
    <name type="scientific">Stieleria magnilauensis</name>
    <dbReference type="NCBI Taxonomy" id="2527963"/>
    <lineage>
        <taxon>Bacteria</taxon>
        <taxon>Pseudomonadati</taxon>
        <taxon>Planctomycetota</taxon>
        <taxon>Planctomycetia</taxon>
        <taxon>Pirellulales</taxon>
        <taxon>Pirellulaceae</taxon>
        <taxon>Stieleria</taxon>
    </lineage>
</organism>
<protein>
    <recommendedName>
        <fullName evidence="4">Phage protein</fullName>
    </recommendedName>
</protein>
<reference evidence="2 3" key="1">
    <citation type="submission" date="2019-02" db="EMBL/GenBank/DDBJ databases">
        <title>Deep-cultivation of Planctomycetes and their phenomic and genomic characterization uncovers novel biology.</title>
        <authorList>
            <person name="Wiegand S."/>
            <person name="Jogler M."/>
            <person name="Boedeker C."/>
            <person name="Pinto D."/>
            <person name="Vollmers J."/>
            <person name="Rivas-Marin E."/>
            <person name="Kohn T."/>
            <person name="Peeters S.H."/>
            <person name="Heuer A."/>
            <person name="Rast P."/>
            <person name="Oberbeckmann S."/>
            <person name="Bunk B."/>
            <person name="Jeske O."/>
            <person name="Meyerdierks A."/>
            <person name="Storesund J.E."/>
            <person name="Kallscheuer N."/>
            <person name="Luecker S."/>
            <person name="Lage O.M."/>
            <person name="Pohl T."/>
            <person name="Merkel B.J."/>
            <person name="Hornburger P."/>
            <person name="Mueller R.-W."/>
            <person name="Bruemmer F."/>
            <person name="Labrenz M."/>
            <person name="Spormann A.M."/>
            <person name="Op den Camp H."/>
            <person name="Overmann J."/>
            <person name="Amann R."/>
            <person name="Jetten M.S.M."/>
            <person name="Mascher T."/>
            <person name="Medema M.H."/>
            <person name="Devos D.P."/>
            <person name="Kaster A.-K."/>
            <person name="Ovreas L."/>
            <person name="Rohde M."/>
            <person name="Galperin M.Y."/>
            <person name="Jogler C."/>
        </authorList>
    </citation>
    <scope>NUCLEOTIDE SEQUENCE [LARGE SCALE GENOMIC DNA]</scope>
    <source>
        <strain evidence="2 3">TBK1r</strain>
    </source>
</reference>
<dbReference type="EMBL" id="CP036432">
    <property type="protein sequence ID" value="QDV86973.1"/>
    <property type="molecule type" value="Genomic_DNA"/>
</dbReference>
<dbReference type="Proteomes" id="UP000318081">
    <property type="component" value="Chromosome"/>
</dbReference>
<sequence length="179" mass="20595">MKIKEQIERLAEKAFADHVITTDLENGLFRHYRCAKPGTGIYAFNITTIPGRLIVTGDVGTLVVERLNDMFEWAPSAVESIDYFAEKVPNNIIVKAYDPDTANEFLAEEQTAEGTESDRARIAAELEEYTFCEHTFQSELYSSGLVDGRDFPNLRQWTPAFLWCREAVRWFFRNREANQ</sequence>
<evidence type="ECO:0008006" key="4">
    <source>
        <dbReference type="Google" id="ProtNLM"/>
    </source>
</evidence>
<name>A0ABX5Y0J5_9BACT</name>
<evidence type="ECO:0000313" key="1">
    <source>
        <dbReference type="EMBL" id="QDV86973.1"/>
    </source>
</evidence>
<proteinExistence type="predicted"/>
<gene>
    <name evidence="1" type="ORF">TBK1r_60000</name>
    <name evidence="2" type="ORF">TBK1r_60780</name>
</gene>
<evidence type="ECO:0000313" key="2">
    <source>
        <dbReference type="EMBL" id="QDV87051.1"/>
    </source>
</evidence>
<dbReference type="EMBL" id="CP036432">
    <property type="protein sequence ID" value="QDV87051.1"/>
    <property type="molecule type" value="Genomic_DNA"/>
</dbReference>
<evidence type="ECO:0000313" key="3">
    <source>
        <dbReference type="Proteomes" id="UP000318081"/>
    </source>
</evidence>
<keyword evidence="3" id="KW-1185">Reference proteome</keyword>
<accession>A0ABX5Y0J5</accession>